<dbReference type="RefSeq" id="WP_006980308.1">
    <property type="nucleotide sequence ID" value="NZ_ABVL01000008.1"/>
</dbReference>
<dbReference type="SUPFAM" id="SSF46689">
    <property type="entry name" value="Homeodomain-like"/>
    <property type="match status" value="1"/>
</dbReference>
<keyword evidence="1" id="KW-0805">Transcription regulation</keyword>
<dbReference type="Gene3D" id="1.10.357.10">
    <property type="entry name" value="Tetracycline Repressor, domain 2"/>
    <property type="match status" value="1"/>
</dbReference>
<proteinExistence type="predicted"/>
<dbReference type="Proteomes" id="UP000005824">
    <property type="component" value="Unassembled WGS sequence"/>
</dbReference>
<dbReference type="Pfam" id="PF00440">
    <property type="entry name" value="TetR_N"/>
    <property type="match status" value="1"/>
</dbReference>
<accession>B4D258</accession>
<feature type="domain" description="HTH tetR-type" evidence="5">
    <location>
        <begin position="15"/>
        <end position="75"/>
    </location>
</feature>
<name>B4D258_9BACT</name>
<organism evidence="6 7">
    <name type="scientific">Chthoniobacter flavus Ellin428</name>
    <dbReference type="NCBI Taxonomy" id="497964"/>
    <lineage>
        <taxon>Bacteria</taxon>
        <taxon>Pseudomonadati</taxon>
        <taxon>Verrucomicrobiota</taxon>
        <taxon>Spartobacteria</taxon>
        <taxon>Chthoniobacterales</taxon>
        <taxon>Chthoniobacteraceae</taxon>
        <taxon>Chthoniobacter</taxon>
    </lineage>
</organism>
<evidence type="ECO:0000256" key="4">
    <source>
        <dbReference type="PROSITE-ProRule" id="PRU00335"/>
    </source>
</evidence>
<evidence type="ECO:0000313" key="6">
    <source>
        <dbReference type="EMBL" id="EDY19298.1"/>
    </source>
</evidence>
<dbReference type="PANTHER" id="PTHR47506:SF1">
    <property type="entry name" value="HTH-TYPE TRANSCRIPTIONAL REGULATOR YJDC"/>
    <property type="match status" value="1"/>
</dbReference>
<dbReference type="InterPro" id="IPR011075">
    <property type="entry name" value="TetR_C"/>
</dbReference>
<dbReference type="PROSITE" id="PS50977">
    <property type="entry name" value="HTH_TETR_2"/>
    <property type="match status" value="1"/>
</dbReference>
<keyword evidence="7" id="KW-1185">Reference proteome</keyword>
<dbReference type="InterPro" id="IPR009057">
    <property type="entry name" value="Homeodomain-like_sf"/>
</dbReference>
<evidence type="ECO:0000256" key="1">
    <source>
        <dbReference type="ARBA" id="ARBA00023015"/>
    </source>
</evidence>
<reference evidence="6 7" key="1">
    <citation type="journal article" date="2011" name="J. Bacteriol.">
        <title>Genome sequence of Chthoniobacter flavus Ellin428, an aerobic heterotrophic soil bacterium.</title>
        <authorList>
            <person name="Kant R."/>
            <person name="van Passel M.W."/>
            <person name="Palva A."/>
            <person name="Lucas S."/>
            <person name="Lapidus A."/>
            <person name="Glavina Del Rio T."/>
            <person name="Dalin E."/>
            <person name="Tice H."/>
            <person name="Bruce D."/>
            <person name="Goodwin L."/>
            <person name="Pitluck S."/>
            <person name="Larimer F.W."/>
            <person name="Land M.L."/>
            <person name="Hauser L."/>
            <person name="Sangwan P."/>
            <person name="de Vos W.M."/>
            <person name="Janssen P.H."/>
            <person name="Smidt H."/>
        </authorList>
    </citation>
    <scope>NUCLEOTIDE SEQUENCE [LARGE SCALE GENOMIC DNA]</scope>
    <source>
        <strain evidence="6 7">Ellin428</strain>
    </source>
</reference>
<dbReference type="PANTHER" id="PTHR47506">
    <property type="entry name" value="TRANSCRIPTIONAL REGULATORY PROTEIN"/>
    <property type="match status" value="1"/>
</dbReference>
<dbReference type="PROSITE" id="PS01081">
    <property type="entry name" value="HTH_TETR_1"/>
    <property type="match status" value="1"/>
</dbReference>
<dbReference type="STRING" id="497964.CfE428DRAFT_2983"/>
<dbReference type="FunCoup" id="B4D258">
    <property type="interactions" value="47"/>
</dbReference>
<evidence type="ECO:0000256" key="3">
    <source>
        <dbReference type="ARBA" id="ARBA00023163"/>
    </source>
</evidence>
<evidence type="ECO:0000259" key="5">
    <source>
        <dbReference type="PROSITE" id="PS50977"/>
    </source>
</evidence>
<feature type="DNA-binding region" description="H-T-H motif" evidence="4">
    <location>
        <begin position="38"/>
        <end position="57"/>
    </location>
</feature>
<evidence type="ECO:0000313" key="7">
    <source>
        <dbReference type="Proteomes" id="UP000005824"/>
    </source>
</evidence>
<sequence length="202" mass="21795">MKTEPPHPPKGRPRAFDTDVALGRALELFWRQGYEGTSLSDLTAAMGINRPSLYAAFGNKEQLFRLALNRYLRGPAACLGEALREPTARKVAERMLRGVVGQMSDPKLPKGCLVVQAALSSGTEADPIREALAAHRNEARNALRRRFEEAIAGGDLPKGTDATSLAGYLMAVIHGLAVQSASGMSPRELQAIAELAIQHWPA</sequence>
<evidence type="ECO:0000256" key="2">
    <source>
        <dbReference type="ARBA" id="ARBA00023125"/>
    </source>
</evidence>
<keyword evidence="2 4" id="KW-0238">DNA-binding</keyword>
<dbReference type="InterPro" id="IPR023772">
    <property type="entry name" value="DNA-bd_HTH_TetR-type_CS"/>
</dbReference>
<dbReference type="Gene3D" id="1.10.10.60">
    <property type="entry name" value="Homeodomain-like"/>
    <property type="match status" value="1"/>
</dbReference>
<comment type="caution">
    <text evidence="6">The sequence shown here is derived from an EMBL/GenBank/DDBJ whole genome shotgun (WGS) entry which is preliminary data.</text>
</comment>
<dbReference type="Pfam" id="PF16925">
    <property type="entry name" value="TetR_C_13"/>
    <property type="match status" value="1"/>
</dbReference>
<dbReference type="InParanoid" id="B4D258"/>
<protein>
    <submittedName>
        <fullName evidence="6">Transcriptional regulator, TetR family</fullName>
    </submittedName>
</protein>
<dbReference type="InterPro" id="IPR036271">
    <property type="entry name" value="Tet_transcr_reg_TetR-rel_C_sf"/>
</dbReference>
<dbReference type="SUPFAM" id="SSF48498">
    <property type="entry name" value="Tetracyclin repressor-like, C-terminal domain"/>
    <property type="match status" value="1"/>
</dbReference>
<gene>
    <name evidence="6" type="ORF">CfE428DRAFT_2983</name>
</gene>
<keyword evidence="3" id="KW-0804">Transcription</keyword>
<dbReference type="PRINTS" id="PR00455">
    <property type="entry name" value="HTHTETR"/>
</dbReference>
<dbReference type="eggNOG" id="COG1309">
    <property type="taxonomic scope" value="Bacteria"/>
</dbReference>
<dbReference type="AlphaFoldDB" id="B4D258"/>
<dbReference type="EMBL" id="ABVL01000008">
    <property type="protein sequence ID" value="EDY19298.1"/>
    <property type="molecule type" value="Genomic_DNA"/>
</dbReference>
<dbReference type="GO" id="GO:0003677">
    <property type="term" value="F:DNA binding"/>
    <property type="evidence" value="ECO:0007669"/>
    <property type="project" value="UniProtKB-UniRule"/>
</dbReference>
<dbReference type="InterPro" id="IPR001647">
    <property type="entry name" value="HTH_TetR"/>
</dbReference>